<organism evidence="1 2">
    <name type="scientific">Populus alba</name>
    <name type="common">White poplar</name>
    <dbReference type="NCBI Taxonomy" id="43335"/>
    <lineage>
        <taxon>Eukaryota</taxon>
        <taxon>Viridiplantae</taxon>
        <taxon>Streptophyta</taxon>
        <taxon>Embryophyta</taxon>
        <taxon>Tracheophyta</taxon>
        <taxon>Spermatophyta</taxon>
        <taxon>Magnoliopsida</taxon>
        <taxon>eudicotyledons</taxon>
        <taxon>Gunneridae</taxon>
        <taxon>Pentapetalae</taxon>
        <taxon>rosids</taxon>
        <taxon>fabids</taxon>
        <taxon>Malpighiales</taxon>
        <taxon>Salicaceae</taxon>
        <taxon>Saliceae</taxon>
        <taxon>Populus</taxon>
    </lineage>
</organism>
<keyword evidence="2" id="KW-1185">Reference proteome</keyword>
<name>A0ACC4BJ01_POPAL</name>
<sequence>MACLVARSGRELQRYDNLGRRQVVGCIPYRFKNCSDDSVGDELEVLVITSQKGQARGMMFPKGGWELDESVEEAASRESLEEAGVLGNVEDGLGKWNFLSKRHGTFYEGYMFPLLVTKQLDLWPEKNVRQRIWTAFAWKNIQVDSVDPYPLFDALSFSTLNRKLVGAPPACTRKAQFATLSLVRKGGCMRNTGKTGSSLHMLSHYYNQFKFDPPVCYALCFRLSGSTEMSSSLVYNPTQISYRNICKQLNISVGTLGLNVLSRISQKKSLGSISSPKSILPGSQLQPHVVAEPLYSEQTFLSFNHHWNYGFKISAVSVLGLFSGPSPRVGPGCWGDLVYNKSETQGTSVQDLDFIFEEVDVLDSSKPTNQKNQLPSKTNEPSDDSHPSERMESTVQISHPWPEWVDLMELLLKRGYFEAGGNPFGNKELGSKDASCIRTACLNFARDRFGLIRYLSRKDIGVIAGCGCPSIDRKVVNSGKRLRAHVGINEGHVCSSCNLRGDCERAYVKAREDEGGRTVDVMRILLTYGLDYVSGTVENKPCQKNKMVKESVRRLLKELAGLSNDELVSDLSNGKPLKRGLPLPNNSTTQDKGPINVSVKPGDWLCPKCNFLNFARNVRCLRCDGLYHERLKHLCEDQDHLPLKKGDWICAICNFLNFAKNTRCLQCKEKPPKRQLNPGEWECESCNYINFRRNMVCLKCDHRRPKASNCLKSSTELEHGMGGNPEQNRLKFLHSGNEAADHKFVGVHGTHHNRGADLWRFVEEEREDNHSISSNEGVRFVDFPIAGGKSSLSQNVQKREIWKLEMLESSKGVVHVEEDGKEFEYANTQRRFKYLESTDDEDMAEWFGHGGRKET</sequence>
<gene>
    <name evidence="1" type="ORF">D5086_019840</name>
</gene>
<dbReference type="EMBL" id="RCHU02000010">
    <property type="protein sequence ID" value="KAL3578336.1"/>
    <property type="molecule type" value="Genomic_DNA"/>
</dbReference>
<evidence type="ECO:0000313" key="2">
    <source>
        <dbReference type="Proteomes" id="UP000309997"/>
    </source>
</evidence>
<accession>A0ACC4BJ01</accession>
<reference evidence="1 2" key="1">
    <citation type="journal article" date="2024" name="Plant Biotechnol. J.">
        <title>Genome and CRISPR/Cas9 system of a widespread forest tree (Populus alba) in the world.</title>
        <authorList>
            <person name="Liu Y.J."/>
            <person name="Jiang P.F."/>
            <person name="Han X.M."/>
            <person name="Li X.Y."/>
            <person name="Wang H.M."/>
            <person name="Wang Y.J."/>
            <person name="Wang X.X."/>
            <person name="Zeng Q.Y."/>
        </authorList>
    </citation>
    <scope>NUCLEOTIDE SEQUENCE [LARGE SCALE GENOMIC DNA]</scope>
    <source>
        <strain evidence="2">cv. PAL-ZL1</strain>
    </source>
</reference>
<proteinExistence type="predicted"/>
<evidence type="ECO:0000313" key="1">
    <source>
        <dbReference type="EMBL" id="KAL3578336.1"/>
    </source>
</evidence>
<protein>
    <submittedName>
        <fullName evidence="1">Uncharacterized protein</fullName>
    </submittedName>
</protein>
<dbReference type="Proteomes" id="UP000309997">
    <property type="component" value="Unassembled WGS sequence"/>
</dbReference>
<comment type="caution">
    <text evidence="1">The sequence shown here is derived from an EMBL/GenBank/DDBJ whole genome shotgun (WGS) entry which is preliminary data.</text>
</comment>